<keyword evidence="5" id="KW-0804">Transcription</keyword>
<dbReference type="Pfam" id="PF00376">
    <property type="entry name" value="MerR"/>
    <property type="match status" value="1"/>
</dbReference>
<evidence type="ECO:0000313" key="8">
    <source>
        <dbReference type="Proteomes" id="UP000198305"/>
    </source>
</evidence>
<dbReference type="SMART" id="SM00422">
    <property type="entry name" value="HTH_MERR"/>
    <property type="match status" value="1"/>
</dbReference>
<evidence type="ECO:0000256" key="4">
    <source>
        <dbReference type="ARBA" id="ARBA00023125"/>
    </source>
</evidence>
<dbReference type="NCBIfam" id="TIGR02044">
    <property type="entry name" value="CueR"/>
    <property type="match status" value="1"/>
</dbReference>
<dbReference type="PRINTS" id="PR00040">
    <property type="entry name" value="HTHMERR"/>
</dbReference>
<keyword evidence="3" id="KW-0805">Transcription regulation</keyword>
<dbReference type="PROSITE" id="PS50937">
    <property type="entry name" value="HTH_MERR_2"/>
    <property type="match status" value="1"/>
</dbReference>
<keyword evidence="2" id="KW-0963">Cytoplasm</keyword>
<dbReference type="OrthoDB" id="9808480at2"/>
<name>A0A238YXD3_9PROT</name>
<evidence type="ECO:0000256" key="3">
    <source>
        <dbReference type="ARBA" id="ARBA00023015"/>
    </source>
</evidence>
<dbReference type="RefSeq" id="WP_089375002.1">
    <property type="nucleotide sequence ID" value="NZ_FZOA01000003.1"/>
</dbReference>
<dbReference type="CDD" id="cd01108">
    <property type="entry name" value="HTH_CueR"/>
    <property type="match status" value="1"/>
</dbReference>
<evidence type="ECO:0000256" key="1">
    <source>
        <dbReference type="ARBA" id="ARBA00004496"/>
    </source>
</evidence>
<sequence>MNIGKAAAASGVSAKMIRHYESIGLIPAPARTEAGYRTYQPQDIQRLVFIHHARELGFSIPQIGTLLALWSNQNRASQDVKALASQHLAELDRKIGQLQAMRMTLEQLIYACQGNQQPECPIMEHLSTSGNRK</sequence>
<dbReference type="InterPro" id="IPR011789">
    <property type="entry name" value="CueR"/>
</dbReference>
<dbReference type="Proteomes" id="UP000198305">
    <property type="component" value="Unassembled WGS sequence"/>
</dbReference>
<evidence type="ECO:0000256" key="2">
    <source>
        <dbReference type="ARBA" id="ARBA00022490"/>
    </source>
</evidence>
<dbReference type="GO" id="GO:0003677">
    <property type="term" value="F:DNA binding"/>
    <property type="evidence" value="ECO:0007669"/>
    <property type="project" value="UniProtKB-KW"/>
</dbReference>
<reference evidence="8" key="1">
    <citation type="submission" date="2017-06" db="EMBL/GenBank/DDBJ databases">
        <authorList>
            <person name="Varghese N."/>
            <person name="Submissions S."/>
        </authorList>
    </citation>
    <scope>NUCLEOTIDE SEQUENCE [LARGE SCALE GENOMIC DNA]</scope>
    <source>
        <strain evidence="8">Ca-68</strain>
    </source>
</reference>
<dbReference type="EMBL" id="FZOA01000003">
    <property type="protein sequence ID" value="SNR75159.1"/>
    <property type="molecule type" value="Genomic_DNA"/>
</dbReference>
<dbReference type="SUPFAM" id="SSF46955">
    <property type="entry name" value="Putative DNA-binding domain"/>
    <property type="match status" value="1"/>
</dbReference>
<dbReference type="GO" id="GO:0005737">
    <property type="term" value="C:cytoplasm"/>
    <property type="evidence" value="ECO:0007669"/>
    <property type="project" value="UniProtKB-SubCell"/>
</dbReference>
<dbReference type="InterPro" id="IPR047057">
    <property type="entry name" value="MerR_fam"/>
</dbReference>
<dbReference type="GO" id="GO:0045893">
    <property type="term" value="P:positive regulation of DNA-templated transcription"/>
    <property type="evidence" value="ECO:0007669"/>
    <property type="project" value="InterPro"/>
</dbReference>
<feature type="domain" description="HTH merR-type" evidence="6">
    <location>
        <begin position="1"/>
        <end position="69"/>
    </location>
</feature>
<organism evidence="7 8">
    <name type="scientific">Methylobacillus rhizosphaerae</name>
    <dbReference type="NCBI Taxonomy" id="551994"/>
    <lineage>
        <taxon>Bacteria</taxon>
        <taxon>Pseudomonadati</taxon>
        <taxon>Pseudomonadota</taxon>
        <taxon>Betaproteobacteria</taxon>
        <taxon>Nitrosomonadales</taxon>
        <taxon>Methylophilaceae</taxon>
        <taxon>Methylobacillus</taxon>
    </lineage>
</organism>
<dbReference type="InterPro" id="IPR000551">
    <property type="entry name" value="MerR-type_HTH_dom"/>
</dbReference>
<keyword evidence="4" id="KW-0238">DNA-binding</keyword>
<evidence type="ECO:0000313" key="7">
    <source>
        <dbReference type="EMBL" id="SNR75159.1"/>
    </source>
</evidence>
<accession>A0A238YXD3</accession>
<dbReference type="AlphaFoldDB" id="A0A238YXD3"/>
<protein>
    <submittedName>
        <fullName evidence="7">Cu(I)-responsive transcriptional regulator</fullName>
    </submittedName>
</protein>
<evidence type="ECO:0000259" key="6">
    <source>
        <dbReference type="PROSITE" id="PS50937"/>
    </source>
</evidence>
<dbReference type="PROSITE" id="PS00552">
    <property type="entry name" value="HTH_MERR_1"/>
    <property type="match status" value="1"/>
</dbReference>
<proteinExistence type="predicted"/>
<dbReference type="Gene3D" id="1.10.1660.10">
    <property type="match status" value="1"/>
</dbReference>
<dbReference type="InterPro" id="IPR015358">
    <property type="entry name" value="Tscrpt_reg_MerR_DNA-bd"/>
</dbReference>
<dbReference type="GO" id="GO:0003700">
    <property type="term" value="F:DNA-binding transcription factor activity"/>
    <property type="evidence" value="ECO:0007669"/>
    <property type="project" value="InterPro"/>
</dbReference>
<keyword evidence="8" id="KW-1185">Reference proteome</keyword>
<evidence type="ECO:0000256" key="5">
    <source>
        <dbReference type="ARBA" id="ARBA00023163"/>
    </source>
</evidence>
<dbReference type="Pfam" id="PF09278">
    <property type="entry name" value="MerR-DNA-bind"/>
    <property type="match status" value="1"/>
</dbReference>
<dbReference type="PANTHER" id="PTHR30204:SF94">
    <property type="entry name" value="HEAVY METAL-DEPENDENT TRANSCRIPTIONAL REGULATOR HI_0293-RELATED"/>
    <property type="match status" value="1"/>
</dbReference>
<dbReference type="GO" id="GO:0005507">
    <property type="term" value="F:copper ion binding"/>
    <property type="evidence" value="ECO:0007669"/>
    <property type="project" value="InterPro"/>
</dbReference>
<dbReference type="InterPro" id="IPR009061">
    <property type="entry name" value="DNA-bd_dom_put_sf"/>
</dbReference>
<gene>
    <name evidence="7" type="ORF">SAMN05192560_0874</name>
</gene>
<comment type="subcellular location">
    <subcellularLocation>
        <location evidence="1">Cytoplasm</location>
    </subcellularLocation>
</comment>
<dbReference type="PANTHER" id="PTHR30204">
    <property type="entry name" value="REDOX-CYCLING DRUG-SENSING TRANSCRIPTIONAL ACTIVATOR SOXR"/>
    <property type="match status" value="1"/>
</dbReference>